<feature type="transmembrane region" description="Helical" evidence="7">
    <location>
        <begin position="399"/>
        <end position="420"/>
    </location>
</feature>
<name>A0A084IHB3_SALHC</name>
<dbReference type="InterPro" id="IPR010019">
    <property type="entry name" value="Integral_membrane_YccS"/>
</dbReference>
<gene>
    <name evidence="10" type="ORF">C41B8_16524</name>
</gene>
<dbReference type="InterPro" id="IPR049453">
    <property type="entry name" value="Memb_transporter_dom"/>
</dbReference>
<dbReference type="PATRIC" id="fig|1304275.5.peg.3383"/>
<evidence type="ECO:0000256" key="6">
    <source>
        <dbReference type="ARBA" id="ARBA00043993"/>
    </source>
</evidence>
<dbReference type="PANTHER" id="PTHR30509">
    <property type="entry name" value="P-HYDROXYBENZOIC ACID EFFLUX PUMP SUBUNIT-RELATED"/>
    <property type="match status" value="1"/>
</dbReference>
<feature type="transmembrane region" description="Helical" evidence="7">
    <location>
        <begin position="66"/>
        <end position="83"/>
    </location>
</feature>
<feature type="transmembrane region" description="Helical" evidence="7">
    <location>
        <begin position="147"/>
        <end position="168"/>
    </location>
</feature>
<feature type="transmembrane region" description="Helical" evidence="7">
    <location>
        <begin position="468"/>
        <end position="499"/>
    </location>
</feature>
<comment type="subcellular location">
    <subcellularLocation>
        <location evidence="1">Cell membrane</location>
        <topology evidence="1">Multi-pass membrane protein</topology>
    </subcellularLocation>
</comment>
<feature type="domain" description="Integral membrane protein YccS N-terminal" evidence="8">
    <location>
        <begin position="69"/>
        <end position="349"/>
    </location>
</feature>
<dbReference type="InterPro" id="IPR032692">
    <property type="entry name" value="YccS_N"/>
</dbReference>
<keyword evidence="4 7" id="KW-1133">Transmembrane helix</keyword>
<feature type="domain" description="Integral membrane bound transporter" evidence="9">
    <location>
        <begin position="408"/>
        <end position="528"/>
    </location>
</feature>
<dbReference type="InterPro" id="IPR010020">
    <property type="entry name" value="Integral_membrane_YCCS_YHJK"/>
</dbReference>
<keyword evidence="3 7" id="KW-0812">Transmembrane</keyword>
<feature type="transmembrane region" description="Helical" evidence="7">
    <location>
        <begin position="89"/>
        <end position="107"/>
    </location>
</feature>
<evidence type="ECO:0000256" key="1">
    <source>
        <dbReference type="ARBA" id="ARBA00004651"/>
    </source>
</evidence>
<dbReference type="NCBIfam" id="TIGR01667">
    <property type="entry name" value="YCCS_YHFK"/>
    <property type="match status" value="1"/>
</dbReference>
<evidence type="ECO:0000256" key="2">
    <source>
        <dbReference type="ARBA" id="ARBA00022475"/>
    </source>
</evidence>
<feature type="transmembrane region" description="Helical" evidence="7">
    <location>
        <begin position="114"/>
        <end position="135"/>
    </location>
</feature>
<keyword evidence="11" id="KW-1185">Reference proteome</keyword>
<sequence>MSLRWFRLQRVTAFDRFADAIRVLVALSGVMLYTGLREDAHQLIPLMLGVIASAIAETDDSWRRRARALLLTLVCFSVAALTVEGLLGMPWAFALALPVGTFVLIMLGAASGRFATIGNATLLLSVYTMIGVTQHTGAPRPFWVEPLLLVIGAAWYGVLALAWNAVFVHRPVRQSLARLYGALDDYLVCKSWLFEPVRDLDVAARRSDLAHANARVVGALNDTRLALMDRLAGRRSRSAMTENLRLYLAAQDIHERTSSAHYPYKALTEAFFHSDLMFRCQRLLRVTGAACRARAAALRYDEPFVDDGRMATAVDDLDAAIAHRRTMVDAPGADLLYAVDDVADNLRGLAERVEDAGAPDADSDTVLQNPLPQSSMEIWQRIRVQLTPASARFRHALRLALAMWAGYLVLLAVHPAQGYWILLTTMLVCQPDYGATRTRFLQRVGGTVAGLVLGWALMRLFPSPEVQLLMIVASGVVFFAARFRYYFTAAAGISVLVLMSFNQIGNGFDLIWPRFIDTLIGGGLAAAVMLLVLPDWRERELHHRLADALTAHAAYLRVLFSQYRNGRADDLAYRIARRDAHNADAAVSTHVATALKDPHGARTDSREALAVLACAQTLIGHLSTLGAHREVLDPTDVDTLDEAVAHIAEALDHVAHGLIRSEPAPFDGDAASRIYDRLARLRTEREGTVRLVAGQLQLLLEELPELRRIGAQLVGHHRAPAPNAPARRWFPG</sequence>
<proteinExistence type="inferred from homology"/>
<keyword evidence="2" id="KW-1003">Cell membrane</keyword>
<evidence type="ECO:0000313" key="11">
    <source>
        <dbReference type="Proteomes" id="UP000028302"/>
    </source>
</evidence>
<comment type="similarity">
    <text evidence="6">Belongs to the YccS/YhfK family.</text>
</comment>
<dbReference type="Pfam" id="PF13515">
    <property type="entry name" value="FUSC_2"/>
    <property type="match status" value="1"/>
</dbReference>
<reference evidence="10 11" key="1">
    <citation type="submission" date="2013-03" db="EMBL/GenBank/DDBJ databases">
        <title>Salinisphaera hydrothermalis C41B8 Genome Sequencing.</title>
        <authorList>
            <person name="Li C."/>
            <person name="Lai Q."/>
            <person name="Shao Z."/>
        </authorList>
    </citation>
    <scope>NUCLEOTIDE SEQUENCE [LARGE SCALE GENOMIC DNA]</scope>
    <source>
        <strain evidence="10 11">C41B8</strain>
    </source>
</reference>
<evidence type="ECO:0000256" key="7">
    <source>
        <dbReference type="SAM" id="Phobius"/>
    </source>
</evidence>
<evidence type="ECO:0000256" key="4">
    <source>
        <dbReference type="ARBA" id="ARBA00022989"/>
    </source>
</evidence>
<dbReference type="EMBL" id="APNK01000039">
    <property type="protein sequence ID" value="KEZ76097.1"/>
    <property type="molecule type" value="Genomic_DNA"/>
</dbReference>
<dbReference type="Pfam" id="PF12805">
    <property type="entry name" value="FUSC-like"/>
    <property type="match status" value="1"/>
</dbReference>
<feature type="transmembrane region" description="Helical" evidence="7">
    <location>
        <begin position="440"/>
        <end position="461"/>
    </location>
</feature>
<dbReference type="NCBIfam" id="TIGR01666">
    <property type="entry name" value="YCCS"/>
    <property type="match status" value="1"/>
</dbReference>
<keyword evidence="5 7" id="KW-0472">Membrane</keyword>
<feature type="transmembrane region" description="Helical" evidence="7">
    <location>
        <begin position="511"/>
        <end position="533"/>
    </location>
</feature>
<organism evidence="10 11">
    <name type="scientific">Salinisphaera hydrothermalis (strain C41B8)</name>
    <dbReference type="NCBI Taxonomy" id="1304275"/>
    <lineage>
        <taxon>Bacteria</taxon>
        <taxon>Pseudomonadati</taxon>
        <taxon>Pseudomonadota</taxon>
        <taxon>Gammaproteobacteria</taxon>
        <taxon>Salinisphaerales</taxon>
        <taxon>Salinisphaeraceae</taxon>
        <taxon>Salinisphaera</taxon>
    </lineage>
</organism>
<evidence type="ECO:0000259" key="8">
    <source>
        <dbReference type="Pfam" id="PF12805"/>
    </source>
</evidence>
<dbReference type="Proteomes" id="UP000028302">
    <property type="component" value="Unassembled WGS sequence"/>
</dbReference>
<dbReference type="AlphaFoldDB" id="A0A084IHB3"/>
<dbReference type="RefSeq" id="WP_037340754.1">
    <property type="nucleotide sequence ID" value="NZ_APNK01000039.1"/>
</dbReference>
<dbReference type="PANTHER" id="PTHR30509:SF8">
    <property type="entry name" value="INNER MEMBRANE PROTEIN YCCS"/>
    <property type="match status" value="1"/>
</dbReference>
<evidence type="ECO:0000259" key="9">
    <source>
        <dbReference type="Pfam" id="PF13515"/>
    </source>
</evidence>
<protein>
    <submittedName>
        <fullName evidence="10">YccS/YhfK family integral membrane protein</fullName>
    </submittedName>
</protein>
<dbReference type="eggNOG" id="COG1289">
    <property type="taxonomic scope" value="Bacteria"/>
</dbReference>
<comment type="caution">
    <text evidence="10">The sequence shown here is derived from an EMBL/GenBank/DDBJ whole genome shotgun (WGS) entry which is preliminary data.</text>
</comment>
<evidence type="ECO:0000313" key="10">
    <source>
        <dbReference type="EMBL" id="KEZ76097.1"/>
    </source>
</evidence>
<evidence type="ECO:0000256" key="3">
    <source>
        <dbReference type="ARBA" id="ARBA00022692"/>
    </source>
</evidence>
<evidence type="ECO:0000256" key="5">
    <source>
        <dbReference type="ARBA" id="ARBA00023136"/>
    </source>
</evidence>
<accession>A0A084IHB3</accession>
<dbReference type="STRING" id="1304275.C41B8_16524"/>
<dbReference type="GO" id="GO:0005886">
    <property type="term" value="C:plasma membrane"/>
    <property type="evidence" value="ECO:0007669"/>
    <property type="project" value="UniProtKB-SubCell"/>
</dbReference>